<organism evidence="2 3">
    <name type="scientific">Sphingomonas donggukensis</name>
    <dbReference type="NCBI Taxonomy" id="2949093"/>
    <lineage>
        <taxon>Bacteria</taxon>
        <taxon>Pseudomonadati</taxon>
        <taxon>Pseudomonadota</taxon>
        <taxon>Alphaproteobacteria</taxon>
        <taxon>Sphingomonadales</taxon>
        <taxon>Sphingomonadaceae</taxon>
        <taxon>Sphingomonas</taxon>
    </lineage>
</organism>
<accession>A0ABY4TTG7</accession>
<feature type="transmembrane region" description="Helical" evidence="1">
    <location>
        <begin position="58"/>
        <end position="77"/>
    </location>
</feature>
<proteinExistence type="predicted"/>
<dbReference type="EMBL" id="CP098401">
    <property type="protein sequence ID" value="URW74697.1"/>
    <property type="molecule type" value="Genomic_DNA"/>
</dbReference>
<keyword evidence="1" id="KW-0472">Membrane</keyword>
<feature type="transmembrane region" description="Helical" evidence="1">
    <location>
        <begin position="21"/>
        <end position="38"/>
    </location>
</feature>
<reference evidence="2" key="1">
    <citation type="submission" date="2022-05" db="EMBL/GenBank/DDBJ databases">
        <title>Sphingomonas sp. strain RMG20 Genome sequencing and assembly.</title>
        <authorList>
            <person name="Kim I."/>
        </authorList>
    </citation>
    <scope>NUCLEOTIDE SEQUENCE</scope>
    <source>
        <strain evidence="2">RMG20</strain>
    </source>
</reference>
<evidence type="ECO:0000256" key="1">
    <source>
        <dbReference type="SAM" id="Phobius"/>
    </source>
</evidence>
<evidence type="ECO:0008006" key="4">
    <source>
        <dbReference type="Google" id="ProtNLM"/>
    </source>
</evidence>
<keyword evidence="1" id="KW-1133">Transmembrane helix</keyword>
<dbReference type="RefSeq" id="WP_250749499.1">
    <property type="nucleotide sequence ID" value="NZ_CP098401.1"/>
</dbReference>
<gene>
    <name evidence="2" type="ORF">M9980_08915</name>
</gene>
<protein>
    <recommendedName>
        <fullName evidence="4">Poly-beta-1,6-N-acetyl-D-glucosamine biosynthesis protein PgaD</fullName>
    </recommendedName>
</protein>
<evidence type="ECO:0000313" key="3">
    <source>
        <dbReference type="Proteomes" id="UP001055580"/>
    </source>
</evidence>
<sequence length="125" mass="13624">MSRFERAVAAIHDASVTIIAYFTWSCFGMLALAWSIYLKPLLPLPVIGFEAHPAVVEYLLWSAGTSLVLLLAATLLLRSAVRRYCPDVDVRPATADAAIARLGARGVGAEWTVRIAFHATRRRGG</sequence>
<dbReference type="Proteomes" id="UP001055580">
    <property type="component" value="Chromosome"/>
</dbReference>
<keyword evidence="3" id="KW-1185">Reference proteome</keyword>
<keyword evidence="1" id="KW-0812">Transmembrane</keyword>
<evidence type="ECO:0000313" key="2">
    <source>
        <dbReference type="EMBL" id="URW74697.1"/>
    </source>
</evidence>
<name>A0ABY4TTG7_9SPHN</name>